<sequence length="121" mass="13676">MWVCAFLQGEKVFSGRQIERAASAKAFRKDLVQWSCIGPRRRAVETDQIKRQGALTTDMACWPLLLEEARTDLIKGRSEAEVAGDGAAEIGIEGEAILQVHRRVALQGWHSFKRGRWPGWR</sequence>
<evidence type="ECO:0000313" key="2">
    <source>
        <dbReference type="Proteomes" id="UP000288983"/>
    </source>
</evidence>
<dbReference type="Proteomes" id="UP000288983">
    <property type="component" value="Unassembled WGS sequence"/>
</dbReference>
<evidence type="ECO:0000313" key="1">
    <source>
        <dbReference type="EMBL" id="RWU18159.1"/>
    </source>
</evidence>
<proteinExistence type="predicted"/>
<gene>
    <name evidence="1" type="ORF">DM813_26220</name>
</gene>
<dbReference type="AlphaFoldDB" id="A0A443ZH55"/>
<dbReference type="EMBL" id="QJRG01000049">
    <property type="protein sequence ID" value="RWU18159.1"/>
    <property type="molecule type" value="Genomic_DNA"/>
</dbReference>
<accession>A0A443ZH55</accession>
<reference evidence="1 2" key="1">
    <citation type="submission" date="2018-06" db="EMBL/GenBank/DDBJ databases">
        <title>Bacteria isolated from soil of Wuhan.</title>
        <authorList>
            <person name="Wei X."/>
            <person name="Chunhua H."/>
        </authorList>
    </citation>
    <scope>NUCLEOTIDE SEQUENCE [LARGE SCALE GENOMIC DNA]</scope>
    <source>
        <strain evidence="2">xwS2</strain>
    </source>
</reference>
<name>A0A443ZH55_9PSED</name>
<comment type="caution">
    <text evidence="1">The sequence shown here is derived from an EMBL/GenBank/DDBJ whole genome shotgun (WGS) entry which is preliminary data.</text>
</comment>
<protein>
    <submittedName>
        <fullName evidence="1">Uncharacterized protein</fullName>
    </submittedName>
</protein>
<organism evidence="1 2">
    <name type="scientific">Pseudomonas alkylphenolica</name>
    <dbReference type="NCBI Taxonomy" id="237609"/>
    <lineage>
        <taxon>Bacteria</taxon>
        <taxon>Pseudomonadati</taxon>
        <taxon>Pseudomonadota</taxon>
        <taxon>Gammaproteobacteria</taxon>
        <taxon>Pseudomonadales</taxon>
        <taxon>Pseudomonadaceae</taxon>
        <taxon>Pseudomonas</taxon>
    </lineage>
</organism>